<comment type="caution">
    <text evidence="8">The sequence shown here is derived from an EMBL/GenBank/DDBJ whole genome shotgun (WGS) entry which is preliminary data.</text>
</comment>
<evidence type="ECO:0000256" key="2">
    <source>
        <dbReference type="ARBA" id="ARBA00022908"/>
    </source>
</evidence>
<protein>
    <submittedName>
        <fullName evidence="8">Tyrosine-type recombinase/integrase</fullName>
    </submittedName>
</protein>
<dbReference type="PROSITE" id="PS51898">
    <property type="entry name" value="TYR_RECOMBINASE"/>
    <property type="match status" value="1"/>
</dbReference>
<evidence type="ECO:0000259" key="6">
    <source>
        <dbReference type="PROSITE" id="PS51898"/>
    </source>
</evidence>
<dbReference type="Pfam" id="PF14657">
    <property type="entry name" value="Arm-DNA-bind_4"/>
    <property type="match status" value="1"/>
</dbReference>
<evidence type="ECO:0000313" key="9">
    <source>
        <dbReference type="Proteomes" id="UP001597214"/>
    </source>
</evidence>
<dbReference type="PANTHER" id="PTHR30349">
    <property type="entry name" value="PHAGE INTEGRASE-RELATED"/>
    <property type="match status" value="1"/>
</dbReference>
<dbReference type="PROSITE" id="PS51900">
    <property type="entry name" value="CB"/>
    <property type="match status" value="1"/>
</dbReference>
<dbReference type="InterPro" id="IPR002104">
    <property type="entry name" value="Integrase_catalytic"/>
</dbReference>
<gene>
    <name evidence="8" type="ORF">ACFSCX_16985</name>
</gene>
<dbReference type="InterPro" id="IPR004107">
    <property type="entry name" value="Integrase_SAM-like_N"/>
</dbReference>
<dbReference type="Gene3D" id="1.10.443.10">
    <property type="entry name" value="Intergrase catalytic core"/>
    <property type="match status" value="1"/>
</dbReference>
<dbReference type="InterPro" id="IPR010998">
    <property type="entry name" value="Integrase_recombinase_N"/>
</dbReference>
<evidence type="ECO:0000256" key="5">
    <source>
        <dbReference type="PROSITE-ProRule" id="PRU01248"/>
    </source>
</evidence>
<feature type="domain" description="Core-binding (CB)" evidence="7">
    <location>
        <begin position="74"/>
        <end position="157"/>
    </location>
</feature>
<dbReference type="InterPro" id="IPR028259">
    <property type="entry name" value="AP2-like_int_N"/>
</dbReference>
<dbReference type="RefSeq" id="WP_377929436.1">
    <property type="nucleotide sequence ID" value="NZ_JBHUEM010000040.1"/>
</dbReference>
<dbReference type="EMBL" id="JBHUEM010000040">
    <property type="protein sequence ID" value="MFD1738223.1"/>
    <property type="molecule type" value="Genomic_DNA"/>
</dbReference>
<feature type="domain" description="Tyr recombinase" evidence="6">
    <location>
        <begin position="186"/>
        <end position="393"/>
    </location>
</feature>
<dbReference type="InterPro" id="IPR011010">
    <property type="entry name" value="DNA_brk_join_enz"/>
</dbReference>
<proteinExistence type="inferred from homology"/>
<accession>A0ABW4LVR1</accession>
<dbReference type="Proteomes" id="UP001597214">
    <property type="component" value="Unassembled WGS sequence"/>
</dbReference>
<dbReference type="Gene3D" id="1.10.150.130">
    <property type="match status" value="1"/>
</dbReference>
<reference evidence="9" key="1">
    <citation type="journal article" date="2019" name="Int. J. Syst. Evol. Microbiol.">
        <title>The Global Catalogue of Microorganisms (GCM) 10K type strain sequencing project: providing services to taxonomists for standard genome sequencing and annotation.</title>
        <authorList>
            <consortium name="The Broad Institute Genomics Platform"/>
            <consortium name="The Broad Institute Genome Sequencing Center for Infectious Disease"/>
            <person name="Wu L."/>
            <person name="Ma J."/>
        </authorList>
    </citation>
    <scope>NUCLEOTIDE SEQUENCE [LARGE SCALE GENOMIC DNA]</scope>
    <source>
        <strain evidence="9">CCUG 49339</strain>
    </source>
</reference>
<keyword evidence="9" id="KW-1185">Reference proteome</keyword>
<evidence type="ECO:0000256" key="3">
    <source>
        <dbReference type="ARBA" id="ARBA00023125"/>
    </source>
</evidence>
<dbReference type="Pfam" id="PF00589">
    <property type="entry name" value="Phage_integrase"/>
    <property type="match status" value="1"/>
</dbReference>
<evidence type="ECO:0000259" key="7">
    <source>
        <dbReference type="PROSITE" id="PS51900"/>
    </source>
</evidence>
<dbReference type="InterPro" id="IPR050090">
    <property type="entry name" value="Tyrosine_recombinase_XerCD"/>
</dbReference>
<dbReference type="SUPFAM" id="SSF56349">
    <property type="entry name" value="DNA breaking-rejoining enzymes"/>
    <property type="match status" value="1"/>
</dbReference>
<keyword evidence="2" id="KW-0229">DNA integration</keyword>
<dbReference type="InterPro" id="IPR013762">
    <property type="entry name" value="Integrase-like_cat_sf"/>
</dbReference>
<keyword evidence="4" id="KW-0233">DNA recombination</keyword>
<evidence type="ECO:0000256" key="4">
    <source>
        <dbReference type="ARBA" id="ARBA00023172"/>
    </source>
</evidence>
<dbReference type="CDD" id="cd01189">
    <property type="entry name" value="INT_ICEBs1_C_like"/>
    <property type="match status" value="1"/>
</dbReference>
<dbReference type="PANTHER" id="PTHR30349:SF64">
    <property type="entry name" value="PROPHAGE INTEGRASE INTD-RELATED"/>
    <property type="match status" value="1"/>
</dbReference>
<dbReference type="Pfam" id="PF14659">
    <property type="entry name" value="Phage_int_SAM_3"/>
    <property type="match status" value="1"/>
</dbReference>
<evidence type="ECO:0000256" key="1">
    <source>
        <dbReference type="ARBA" id="ARBA00008857"/>
    </source>
</evidence>
<comment type="similarity">
    <text evidence="1">Belongs to the 'phage' integrase family.</text>
</comment>
<organism evidence="8 9">
    <name type="scientific">Bacillus salitolerans</name>
    <dbReference type="NCBI Taxonomy" id="1437434"/>
    <lineage>
        <taxon>Bacteria</taxon>
        <taxon>Bacillati</taxon>
        <taxon>Bacillota</taxon>
        <taxon>Bacilli</taxon>
        <taxon>Bacillales</taxon>
        <taxon>Bacillaceae</taxon>
        <taxon>Bacillus</taxon>
    </lineage>
</organism>
<evidence type="ECO:0000313" key="8">
    <source>
        <dbReference type="EMBL" id="MFD1738223.1"/>
    </source>
</evidence>
<name>A0ABW4LVR1_9BACI</name>
<keyword evidence="3 5" id="KW-0238">DNA-binding</keyword>
<sequence length="403" mass="47217">MKGHLYRRNYTCKKKKCTCGAKWAYVVDVGIDPISGKRKQKSKSGFLTQQEAEAAANTLIYELNQGTYLEDTDKTFSDFAKEWLHIYSESKDVKPGTIRVRLHEIGRLLPYFAQLKLKDITRKMYQDALNDLKDQGLADSTREGINRTGRMIFRKALELELLKKDPTEFAYVKKDKKTIEQLEEEEVPNYLEKEELALFLETAKQNGLEHDYLVFLILAYTGMRVGELVALKWKDIDFLNHTISITKTYYNPNNNTVEYQLVTPKTRKSRRKIVVDEDVIQALKDHKEAQNQVRMRLGDDYYNRYFIFAKMERQFGYPIVIKNVRDRMKRLLRIAGLNEELTPHSLRHTHTSLLAEANVSLEQIMDRLGHTDDQITKNVYLHVTKEMKKEASQKFSELMRSLR</sequence>
<dbReference type="InterPro" id="IPR044068">
    <property type="entry name" value="CB"/>
</dbReference>